<feature type="domain" description="SPOR" evidence="3">
    <location>
        <begin position="133"/>
        <end position="212"/>
    </location>
</feature>
<dbReference type="SUPFAM" id="SSF110997">
    <property type="entry name" value="Sporulation related repeat"/>
    <property type="match status" value="1"/>
</dbReference>
<evidence type="ECO:0000313" key="4">
    <source>
        <dbReference type="EMBL" id="SDD97283.1"/>
    </source>
</evidence>
<keyword evidence="2" id="KW-0472">Membrane</keyword>
<feature type="region of interest" description="Disordered" evidence="1">
    <location>
        <begin position="97"/>
        <end position="135"/>
    </location>
</feature>
<dbReference type="GO" id="GO:0042834">
    <property type="term" value="F:peptidoglycan binding"/>
    <property type="evidence" value="ECO:0007669"/>
    <property type="project" value="InterPro"/>
</dbReference>
<feature type="transmembrane region" description="Helical" evidence="2">
    <location>
        <begin position="20"/>
        <end position="42"/>
    </location>
</feature>
<keyword evidence="2" id="KW-1133">Transmembrane helix</keyword>
<evidence type="ECO:0000313" key="5">
    <source>
        <dbReference type="Proteomes" id="UP000199603"/>
    </source>
</evidence>
<gene>
    <name evidence="4" type="ORF">SAMN04488509_11234</name>
</gene>
<dbReference type="EMBL" id="FNAG01000012">
    <property type="protein sequence ID" value="SDD97283.1"/>
    <property type="molecule type" value="Genomic_DNA"/>
</dbReference>
<dbReference type="PROSITE" id="PS51724">
    <property type="entry name" value="SPOR"/>
    <property type="match status" value="1"/>
</dbReference>
<proteinExistence type="predicted"/>
<dbReference type="GO" id="GO:0030428">
    <property type="term" value="C:cell septum"/>
    <property type="evidence" value="ECO:0007669"/>
    <property type="project" value="TreeGrafter"/>
</dbReference>
<dbReference type="STRING" id="265719.SAMN04488509_11234"/>
<dbReference type="GO" id="GO:0032506">
    <property type="term" value="P:cytokinetic process"/>
    <property type="evidence" value="ECO:0007669"/>
    <property type="project" value="TreeGrafter"/>
</dbReference>
<evidence type="ECO:0000256" key="2">
    <source>
        <dbReference type="SAM" id="Phobius"/>
    </source>
</evidence>
<dbReference type="InterPro" id="IPR052521">
    <property type="entry name" value="Cell_div_SPOR-domain"/>
</dbReference>
<dbReference type="Gene3D" id="3.30.70.1070">
    <property type="entry name" value="Sporulation related repeat"/>
    <property type="match status" value="1"/>
</dbReference>
<name>A0A1G6Z4S0_9GAMM</name>
<feature type="compositionally biased region" description="Low complexity" evidence="1">
    <location>
        <begin position="114"/>
        <end position="132"/>
    </location>
</feature>
<feature type="region of interest" description="Disordered" evidence="1">
    <location>
        <begin position="51"/>
        <end position="78"/>
    </location>
</feature>
<dbReference type="InterPro" id="IPR036680">
    <property type="entry name" value="SPOR-like_sf"/>
</dbReference>
<feature type="compositionally biased region" description="Low complexity" evidence="1">
    <location>
        <begin position="61"/>
        <end position="73"/>
    </location>
</feature>
<accession>A0A1G6Z4S0</accession>
<protein>
    <submittedName>
        <fullName evidence="4">Sporulation related domain-containing protein</fullName>
    </submittedName>
</protein>
<dbReference type="AlphaFoldDB" id="A0A1G6Z4S0"/>
<dbReference type="RefSeq" id="WP_091244573.1">
    <property type="nucleotide sequence ID" value="NZ_FNAG01000012.1"/>
</dbReference>
<keyword evidence="2" id="KW-0812">Transmembrane</keyword>
<dbReference type="GO" id="GO:0032153">
    <property type="term" value="C:cell division site"/>
    <property type="evidence" value="ECO:0007669"/>
    <property type="project" value="TreeGrafter"/>
</dbReference>
<dbReference type="PANTHER" id="PTHR38687:SF1">
    <property type="entry name" value="CELL DIVISION PROTEIN DEDD"/>
    <property type="match status" value="1"/>
</dbReference>
<dbReference type="Proteomes" id="UP000199603">
    <property type="component" value="Unassembled WGS sequence"/>
</dbReference>
<evidence type="ECO:0000256" key="1">
    <source>
        <dbReference type="SAM" id="MobiDB-lite"/>
    </source>
</evidence>
<keyword evidence="5" id="KW-1185">Reference proteome</keyword>
<evidence type="ECO:0000259" key="3">
    <source>
        <dbReference type="PROSITE" id="PS51724"/>
    </source>
</evidence>
<feature type="compositionally biased region" description="Basic and acidic residues" evidence="1">
    <location>
        <begin position="97"/>
        <end position="113"/>
    </location>
</feature>
<dbReference type="Pfam" id="PF05036">
    <property type="entry name" value="SPOR"/>
    <property type="match status" value="1"/>
</dbReference>
<dbReference type="PANTHER" id="PTHR38687">
    <property type="entry name" value="CELL DIVISION PROTEIN DEDD-RELATED"/>
    <property type="match status" value="1"/>
</dbReference>
<sequence>MAARRGKPKSQARRGNDNRVPGWAWLLAGVLLGLGIAAFVLYREGFSGKPGGPTPNPTATPPATSSEPAVAPPLAETPKRPRYDFYTLLREQETAVSDRELAERARAEAEAAAKQRAQQQQQQAQQQTEATASAPRERYQLQAGAFRDAADAEALKARLALVGQFARVQTDTINGGVWHRVRLGPYSSPGEAEAAKRALAANGIDAIAVRESGQ</sequence>
<dbReference type="OrthoDB" id="8558195at2"/>
<organism evidence="4 5">
    <name type="scientific">Aquimonas voraii</name>
    <dbReference type="NCBI Taxonomy" id="265719"/>
    <lineage>
        <taxon>Bacteria</taxon>
        <taxon>Pseudomonadati</taxon>
        <taxon>Pseudomonadota</taxon>
        <taxon>Gammaproteobacteria</taxon>
        <taxon>Lysobacterales</taxon>
        <taxon>Lysobacteraceae</taxon>
        <taxon>Aquimonas</taxon>
    </lineage>
</organism>
<reference evidence="4 5" key="1">
    <citation type="submission" date="2016-10" db="EMBL/GenBank/DDBJ databases">
        <authorList>
            <person name="de Groot N.N."/>
        </authorList>
    </citation>
    <scope>NUCLEOTIDE SEQUENCE [LARGE SCALE GENOMIC DNA]</scope>
    <source>
        <strain evidence="4 5">DSM 16957</strain>
    </source>
</reference>
<dbReference type="InterPro" id="IPR007730">
    <property type="entry name" value="SPOR-like_dom"/>
</dbReference>